<dbReference type="RefSeq" id="WP_058749822.1">
    <property type="nucleotide sequence ID" value="NZ_LDRC01000046.1"/>
</dbReference>
<evidence type="ECO:0000256" key="4">
    <source>
        <dbReference type="ARBA" id="ARBA00022692"/>
    </source>
</evidence>
<dbReference type="InterPro" id="IPR046342">
    <property type="entry name" value="CBS_dom_sf"/>
</dbReference>
<dbReference type="PANTHER" id="PTHR43099">
    <property type="entry name" value="UPF0053 PROTEIN YRKA"/>
    <property type="match status" value="1"/>
</dbReference>
<organism evidence="14 15">
    <name type="scientific">Curtobacterium oceanosedimentum</name>
    <dbReference type="NCBI Taxonomy" id="465820"/>
    <lineage>
        <taxon>Bacteria</taxon>
        <taxon>Bacillati</taxon>
        <taxon>Actinomycetota</taxon>
        <taxon>Actinomycetes</taxon>
        <taxon>Micrococcales</taxon>
        <taxon>Microbacteriaceae</taxon>
        <taxon>Curtobacterium</taxon>
    </lineage>
</organism>
<evidence type="ECO:0000259" key="13">
    <source>
        <dbReference type="PROSITE" id="PS51846"/>
    </source>
</evidence>
<gene>
    <name evidence="14" type="ORF">NS359_08870</name>
</gene>
<evidence type="ECO:0000256" key="7">
    <source>
        <dbReference type="ARBA" id="ARBA00023122"/>
    </source>
</evidence>
<dbReference type="Gene3D" id="3.30.465.10">
    <property type="match status" value="1"/>
</dbReference>
<dbReference type="OrthoDB" id="110231at2"/>
<dbReference type="GO" id="GO:0005886">
    <property type="term" value="C:plasma membrane"/>
    <property type="evidence" value="ECO:0007669"/>
    <property type="project" value="UniProtKB-SubCell"/>
</dbReference>
<dbReference type="InterPro" id="IPR044751">
    <property type="entry name" value="Ion_transp-like_CBS"/>
</dbReference>
<keyword evidence="6 10" id="KW-1133">Transmembrane helix</keyword>
<comment type="similarity">
    <text evidence="2">Belongs to the UPF0053 family.</text>
</comment>
<dbReference type="InterPro" id="IPR000644">
    <property type="entry name" value="CBS_dom"/>
</dbReference>
<evidence type="ECO:0000256" key="11">
    <source>
        <dbReference type="SAM" id="Phobius"/>
    </source>
</evidence>
<dbReference type="AlphaFoldDB" id="A0A147DQE4"/>
<dbReference type="PROSITE" id="PS51846">
    <property type="entry name" value="CNNM"/>
    <property type="match status" value="1"/>
</dbReference>
<dbReference type="Pfam" id="PF03471">
    <property type="entry name" value="CorC_HlyC"/>
    <property type="match status" value="1"/>
</dbReference>
<dbReference type="Gene3D" id="3.10.580.10">
    <property type="entry name" value="CBS-domain"/>
    <property type="match status" value="1"/>
</dbReference>
<evidence type="ECO:0000256" key="2">
    <source>
        <dbReference type="ARBA" id="ARBA00006337"/>
    </source>
</evidence>
<evidence type="ECO:0000256" key="5">
    <source>
        <dbReference type="ARBA" id="ARBA00022737"/>
    </source>
</evidence>
<comment type="caution">
    <text evidence="14">The sequence shown here is derived from an EMBL/GenBank/DDBJ whole genome shotgun (WGS) entry which is preliminary data.</text>
</comment>
<dbReference type="SMART" id="SM01091">
    <property type="entry name" value="CorC_HlyC"/>
    <property type="match status" value="1"/>
</dbReference>
<feature type="domain" description="CNNM transmembrane" evidence="13">
    <location>
        <begin position="1"/>
        <end position="206"/>
    </location>
</feature>
<evidence type="ECO:0000313" key="14">
    <source>
        <dbReference type="EMBL" id="KTR51719.1"/>
    </source>
</evidence>
<dbReference type="CDD" id="cd04590">
    <property type="entry name" value="CBS_pair_CorC_HlyC_assoc"/>
    <property type="match status" value="1"/>
</dbReference>
<sequence>MDADTWIAFGLVILFVLVGGVFAAAEIALVSLRESQLQQLERRGSRGARVAALGRDPNRFLSAVQIGVTVAGFFSAAYGASSIAPDVAPLLSGLGLDQGAAEAVALVLMTLVIAYLSLVFGELVPKRLALQRAEGFSMAVAPTLDRFATLMRPVIWVLSKTTNGVVRLLGGDPDARSESMSTEELRGLVEDHDAIDAQGRRIARSALDAGDRILRESMRPWYDVSTIDASLSIADATDHAIEEGHTRYLVTEGSRDDVSGFVHLRDLLRPTDPTAPVSTLVRPVLALPETKSLSSAIADMRTEGHQIALVVDEYGGSAGMVTLEALLEDLVGRIRDEWDAAEYDPAAARADGIDGATVLEDLAADGGPELPDGDYETVGGLVQVHLDRVPQVGDVVDAGEHRLEVTEMDGHRVARVRVTARTADAVAAVPTATESTRAAPPVA</sequence>
<evidence type="ECO:0000256" key="6">
    <source>
        <dbReference type="ARBA" id="ARBA00022989"/>
    </source>
</evidence>
<dbReference type="STRING" id="465820.NS263_09635"/>
<evidence type="ECO:0000313" key="15">
    <source>
        <dbReference type="Proteomes" id="UP000072763"/>
    </source>
</evidence>
<evidence type="ECO:0000259" key="12">
    <source>
        <dbReference type="PROSITE" id="PS51371"/>
    </source>
</evidence>
<feature type="transmembrane region" description="Helical" evidence="11">
    <location>
        <begin position="60"/>
        <end position="83"/>
    </location>
</feature>
<proteinExistence type="inferred from homology"/>
<dbReference type="InterPro" id="IPR016169">
    <property type="entry name" value="FAD-bd_PCMH_sub2"/>
</dbReference>
<comment type="subcellular location">
    <subcellularLocation>
        <location evidence="1">Cell membrane</location>
        <topology evidence="1">Multi-pass membrane protein</topology>
    </subcellularLocation>
</comment>
<dbReference type="EMBL" id="LDRC01000046">
    <property type="protein sequence ID" value="KTR51719.1"/>
    <property type="molecule type" value="Genomic_DNA"/>
</dbReference>
<reference evidence="14 15" key="1">
    <citation type="journal article" date="2016" name="Front. Microbiol.">
        <title>Genomic Resource of Rice Seed Associated Bacteria.</title>
        <authorList>
            <person name="Midha S."/>
            <person name="Bansal K."/>
            <person name="Sharma S."/>
            <person name="Kumar N."/>
            <person name="Patil P.P."/>
            <person name="Chaudhry V."/>
            <person name="Patil P.B."/>
        </authorList>
    </citation>
    <scope>NUCLEOTIDE SEQUENCE [LARGE SCALE GENOMIC DNA]</scope>
    <source>
        <strain evidence="14 15">NS359</strain>
    </source>
</reference>
<keyword evidence="8 10" id="KW-0472">Membrane</keyword>
<evidence type="ECO:0000256" key="1">
    <source>
        <dbReference type="ARBA" id="ARBA00004651"/>
    </source>
</evidence>
<evidence type="ECO:0000256" key="3">
    <source>
        <dbReference type="ARBA" id="ARBA00022475"/>
    </source>
</evidence>
<dbReference type="InterPro" id="IPR051676">
    <property type="entry name" value="UPF0053_domain"/>
</dbReference>
<dbReference type="PATRIC" id="fig|465820.4.peg.1941"/>
<keyword evidence="5" id="KW-0677">Repeat</keyword>
<keyword evidence="3" id="KW-1003">Cell membrane</keyword>
<feature type="domain" description="CBS" evidence="12">
    <location>
        <begin position="218"/>
        <end position="279"/>
    </location>
</feature>
<dbReference type="SUPFAM" id="SSF54631">
    <property type="entry name" value="CBS-domain pair"/>
    <property type="match status" value="1"/>
</dbReference>
<evidence type="ECO:0000256" key="9">
    <source>
        <dbReference type="PROSITE-ProRule" id="PRU00703"/>
    </source>
</evidence>
<dbReference type="PANTHER" id="PTHR43099:SF5">
    <property type="entry name" value="HLYC_CORC FAMILY TRANSPORTER"/>
    <property type="match status" value="1"/>
</dbReference>
<dbReference type="InterPro" id="IPR036318">
    <property type="entry name" value="FAD-bd_PCMH-like_sf"/>
</dbReference>
<keyword evidence="4 10" id="KW-0812">Transmembrane</keyword>
<feature type="transmembrane region" description="Helical" evidence="11">
    <location>
        <begin position="6"/>
        <end position="32"/>
    </location>
</feature>
<dbReference type="InterPro" id="IPR005170">
    <property type="entry name" value="Transptr-assoc_dom"/>
</dbReference>
<protein>
    <submittedName>
        <fullName evidence="14">Membrane protein</fullName>
    </submittedName>
</protein>
<feature type="transmembrane region" description="Helical" evidence="11">
    <location>
        <begin position="103"/>
        <end position="124"/>
    </location>
</feature>
<dbReference type="Proteomes" id="UP000072763">
    <property type="component" value="Unassembled WGS sequence"/>
</dbReference>
<feature type="domain" description="CBS" evidence="12">
    <location>
        <begin position="280"/>
        <end position="337"/>
    </location>
</feature>
<dbReference type="Pfam" id="PF00571">
    <property type="entry name" value="CBS"/>
    <property type="match status" value="2"/>
</dbReference>
<evidence type="ECO:0000256" key="10">
    <source>
        <dbReference type="PROSITE-ProRule" id="PRU01193"/>
    </source>
</evidence>
<dbReference type="SUPFAM" id="SSF56176">
    <property type="entry name" value="FAD-binding/transporter-associated domain-like"/>
    <property type="match status" value="1"/>
</dbReference>
<name>A0A147DQE4_9MICO</name>
<dbReference type="GO" id="GO:0050660">
    <property type="term" value="F:flavin adenine dinucleotide binding"/>
    <property type="evidence" value="ECO:0007669"/>
    <property type="project" value="InterPro"/>
</dbReference>
<dbReference type="InterPro" id="IPR002550">
    <property type="entry name" value="CNNM"/>
</dbReference>
<accession>A0A147DQE4</accession>
<keyword evidence="7 9" id="KW-0129">CBS domain</keyword>
<dbReference type="Pfam" id="PF01595">
    <property type="entry name" value="CNNM"/>
    <property type="match status" value="1"/>
</dbReference>
<evidence type="ECO:0000256" key="8">
    <source>
        <dbReference type="ARBA" id="ARBA00023136"/>
    </source>
</evidence>
<dbReference type="PROSITE" id="PS51371">
    <property type="entry name" value="CBS"/>
    <property type="match status" value="2"/>
</dbReference>